<feature type="region of interest" description="Disordered" evidence="18">
    <location>
        <begin position="871"/>
        <end position="891"/>
    </location>
</feature>
<dbReference type="EC" id="2.1.1.17" evidence="16 17"/>
<dbReference type="GO" id="GO:0032259">
    <property type="term" value="P:methylation"/>
    <property type="evidence" value="ECO:0007669"/>
    <property type="project" value="UniProtKB-KW"/>
</dbReference>
<dbReference type="PANTHER" id="PTHR32138:SF0">
    <property type="entry name" value="PHOSPHATIDYLETHANOLAMINE N-METHYLTRANSFERASE"/>
    <property type="match status" value="1"/>
</dbReference>
<proteinExistence type="inferred from homology"/>
<dbReference type="GO" id="GO:0006656">
    <property type="term" value="P:phosphatidylcholine biosynthetic process"/>
    <property type="evidence" value="ECO:0007669"/>
    <property type="project" value="UniProtKB-UniRule"/>
</dbReference>
<comment type="similarity">
    <text evidence="16 17">Belongs to the class VI-like SAM-binding methyltransferase superfamily. CHO2 family.</text>
</comment>
<keyword evidence="13 16" id="KW-0594">Phospholipid biosynthesis</keyword>
<comment type="catalytic activity">
    <reaction evidence="16 17">
        <text>a 1,2-diacyl-sn-glycero-3-phosphoethanolamine + S-adenosyl-L-methionine = a 1,2-diacyl-sn-glycero-3-phospho-N-methylethanolamine + S-adenosyl-L-homocysteine + H(+)</text>
        <dbReference type="Rhea" id="RHEA:11164"/>
        <dbReference type="ChEBI" id="CHEBI:15378"/>
        <dbReference type="ChEBI" id="CHEBI:57856"/>
        <dbReference type="ChEBI" id="CHEBI:59789"/>
        <dbReference type="ChEBI" id="CHEBI:64573"/>
        <dbReference type="ChEBI" id="CHEBI:64612"/>
        <dbReference type="EC" id="2.1.1.17"/>
    </reaction>
</comment>
<protein>
    <recommendedName>
        <fullName evidence="16 17">Phosphatidylethanolamine N-methyltransferase</fullName>
        <shortName evidence="16">PE methyltransferase</shortName>
        <shortName evidence="16 17">PEAMT</shortName>
        <shortName evidence="16">PEMT</shortName>
        <ecNumber evidence="16 17">2.1.1.17</ecNumber>
    </recommendedName>
</protein>
<keyword evidence="14 16" id="KW-1208">Phospholipid metabolism</keyword>
<evidence type="ECO:0000256" key="14">
    <source>
        <dbReference type="ARBA" id="ARBA00023264"/>
    </source>
</evidence>
<evidence type="ECO:0000256" key="17">
    <source>
        <dbReference type="RuleBase" id="RU361122"/>
    </source>
</evidence>
<feature type="region of interest" description="Disordered" evidence="18">
    <location>
        <begin position="1"/>
        <end position="31"/>
    </location>
</feature>
<dbReference type="InterPro" id="IPR016219">
    <property type="entry name" value="Phosphatid-EA_MeTrfase_fun"/>
</dbReference>
<evidence type="ECO:0000256" key="6">
    <source>
        <dbReference type="ARBA" id="ARBA00022679"/>
    </source>
</evidence>
<feature type="transmembrane region" description="Helical" evidence="16 17">
    <location>
        <begin position="725"/>
        <end position="747"/>
    </location>
</feature>
<dbReference type="FunFam" id="2.60.40.2840:FF:000006">
    <property type="entry name" value="Phosphatidylethanolamine N-methyltransferase"/>
    <property type="match status" value="1"/>
</dbReference>
<gene>
    <name evidence="19" type="ORF">PDIGIT_LOCUS15475</name>
</gene>
<evidence type="ECO:0000256" key="3">
    <source>
        <dbReference type="ARBA" id="ARBA00005189"/>
    </source>
</evidence>
<feature type="transmembrane region" description="Helical" evidence="16 17">
    <location>
        <begin position="365"/>
        <end position="385"/>
    </location>
</feature>
<keyword evidence="6 16" id="KW-0808">Transferase</keyword>
<evidence type="ECO:0000256" key="2">
    <source>
        <dbReference type="ARBA" id="ARBA00004969"/>
    </source>
</evidence>
<dbReference type="InterPro" id="IPR007318">
    <property type="entry name" value="Phopholipid_MeTrfase"/>
</dbReference>
<keyword evidence="11 16" id="KW-0443">Lipid metabolism</keyword>
<evidence type="ECO:0000256" key="15">
    <source>
        <dbReference type="ARBA" id="ARBA00057332"/>
    </source>
</evidence>
<dbReference type="Pfam" id="PF04191">
    <property type="entry name" value="PEMT"/>
    <property type="match status" value="2"/>
</dbReference>
<evidence type="ECO:0000256" key="11">
    <source>
        <dbReference type="ARBA" id="ARBA00023098"/>
    </source>
</evidence>
<name>A0A9W4UU65_9PLEO</name>
<feature type="transmembrane region" description="Helical" evidence="16 17">
    <location>
        <begin position="582"/>
        <end position="605"/>
    </location>
</feature>
<reference evidence="19" key="1">
    <citation type="submission" date="2023-01" db="EMBL/GenBank/DDBJ databases">
        <authorList>
            <person name="Van Ghelder C."/>
            <person name="Rancurel C."/>
        </authorList>
    </citation>
    <scope>NUCLEOTIDE SEQUENCE</scope>
    <source>
        <strain evidence="19">CNCM I-4278</strain>
    </source>
</reference>
<keyword evidence="20" id="KW-1185">Reference proteome</keyword>
<dbReference type="GO" id="GO:0005789">
    <property type="term" value="C:endoplasmic reticulum membrane"/>
    <property type="evidence" value="ECO:0007669"/>
    <property type="project" value="UniProtKB-SubCell"/>
</dbReference>
<dbReference type="PROSITE" id="PS51598">
    <property type="entry name" value="SAM_CHO2"/>
    <property type="match status" value="1"/>
</dbReference>
<evidence type="ECO:0000256" key="1">
    <source>
        <dbReference type="ARBA" id="ARBA00004127"/>
    </source>
</evidence>
<organism evidence="19 20">
    <name type="scientific">Periconia digitata</name>
    <dbReference type="NCBI Taxonomy" id="1303443"/>
    <lineage>
        <taxon>Eukaryota</taxon>
        <taxon>Fungi</taxon>
        <taxon>Dikarya</taxon>
        <taxon>Ascomycota</taxon>
        <taxon>Pezizomycotina</taxon>
        <taxon>Dothideomycetes</taxon>
        <taxon>Pleosporomycetidae</taxon>
        <taxon>Pleosporales</taxon>
        <taxon>Massarineae</taxon>
        <taxon>Periconiaceae</taxon>
        <taxon>Periconia</taxon>
    </lineage>
</organism>
<evidence type="ECO:0000256" key="12">
    <source>
        <dbReference type="ARBA" id="ARBA00023136"/>
    </source>
</evidence>
<keyword evidence="4 16" id="KW-0444">Lipid biosynthesis</keyword>
<feature type="region of interest" description="Disordered" evidence="18">
    <location>
        <begin position="163"/>
        <end position="192"/>
    </location>
</feature>
<dbReference type="Gene3D" id="2.60.40.2840">
    <property type="match status" value="1"/>
</dbReference>
<feature type="transmembrane region" description="Helical" evidence="16 17">
    <location>
        <begin position="634"/>
        <end position="655"/>
    </location>
</feature>
<evidence type="ECO:0000256" key="10">
    <source>
        <dbReference type="ARBA" id="ARBA00022989"/>
    </source>
</evidence>
<sequence>MPRRGSCCSPFTTASHSRHHQSPQDTRDSRTRCAHSTSFPEYSTTLLDHRSASTVACLSLHCCSIYLSTLLRHTPPSIYPFILAYSTVPSQVHTCLRLCYWHGIVQNLLCAVRTRLQRPAQPPLRESRVDIYLSPRTRQRVRCCTSLIVALVAINSHRNSRQSMADTNPIMSTNADGSRLRERPSARPLHLNNSDDARRKVLQLNEEQADQDHKDASQKRTYGRTPDGTVFIVPQTHDMVSQLLSPSQPKNLSDVVILACLAVLILTLYFLPTSARRPVFACIFLFWRAAYNAGIGWLLHHQSNHNRLVLWAKNSHIFDAPENGKNPYPTLYTLLKREMETKIPKDYKFEEAPLEYNTWLLFRRVVDLILMCDFVSYCLFAVACFNRPDENWVLWAFRWTGGIILFLFNLWVKLDAHRVVKDFAWYWGDFFYLIDQQLTFDGVFEMAPHPMYSVGYAGYYGISMMTASYSVLFISVAAHIAQFVFLTFVENPHIEKTYNAPPPRKRLNSQSVHQDERPNSRHSEAAYVDGVPVLDSEGQPSEIHSIVGPQNTDLHRSIDVSTIAISFYMLSLAVLTPNTWPIRVFLLVNAFFWRLWYVLGLGYLLDRQSKKKNWTRHFIKYGDSKTEAWRQWKYLYHLSMVMCHASFIAAAWKMYNMPPDWSYGWTLLRHVIGVGLISLQLWVAKSIYEALGEFGWFSGDFFFDPPSKNLTYSGIYRFLNNPERVLGLGGVWGIAFITWSVPIFYLAGVAHVLNLCFLQFVERPHMQKLYGQNLRKTSGVSKTLRQALPSPVRGWQSAADEYLNSTVEFIEELVESARPKLAAGVDTFVKDTTALFKAQPTRISITRLAPDLAGVDPNQYKLEIQGTRLSAATQRRASGSREGEMARAPAARTSEFTSHVFEYGAPIRVRWQAPLKHSKKDWIGLYKVADNASRDVTKLSSNGRWIATNRAVFDSNRAEEGILISDKPVSTGGDDTEHLSGEVEFSGDKLWWTTGVFEFRYHHDGKHNVLAVSHAFEVKIPKFDADDVELDASGTIHQPIEQALLPLVQNCFDRDPEIAPSTSDEPFGSLVERDGKYSRRVVFAVHQMFGIEFAPEVVQADGNVRNLAWRICNAKKVLAPFSMSASCGRNTPTS</sequence>
<keyword evidence="5 16" id="KW-0489">Methyltransferase</keyword>
<evidence type="ECO:0000256" key="9">
    <source>
        <dbReference type="ARBA" id="ARBA00022824"/>
    </source>
</evidence>
<comment type="pathway">
    <text evidence="3">Lipid metabolism.</text>
</comment>
<evidence type="ECO:0000256" key="18">
    <source>
        <dbReference type="SAM" id="MobiDB-lite"/>
    </source>
</evidence>
<feature type="transmembrane region" description="Helical" evidence="16 17">
    <location>
        <begin position="278"/>
        <end position="299"/>
    </location>
</feature>
<comment type="pathway">
    <text evidence="2 16 17">Phospholipid metabolism; phosphatidylcholine biosynthesis.</text>
</comment>
<accession>A0A9W4UU65</accession>
<feature type="transmembrane region" description="Helical" evidence="16 17">
    <location>
        <begin position="667"/>
        <end position="684"/>
    </location>
</feature>
<comment type="function">
    <text evidence="15 16 17">Catalyzes the first step of the methylation pathway of phosphatidylcholine biosynthesis, the SAM-dependent methylation of phosphatidylethanolamine (PE) to phosphatidylmonomethylethanolamine (PMME).</text>
</comment>
<dbReference type="HAMAP" id="MF_03217">
    <property type="entry name" value="PEMT"/>
    <property type="match status" value="1"/>
</dbReference>
<evidence type="ECO:0000313" key="20">
    <source>
        <dbReference type="Proteomes" id="UP001152607"/>
    </source>
</evidence>
<comment type="subcellular location">
    <subcellularLocation>
        <location evidence="1">Endomembrane system</location>
        <topology evidence="1">Multi-pass membrane protein</topology>
    </subcellularLocation>
    <subcellularLocation>
        <location evidence="16 17">Endoplasmic reticulum membrane</location>
        <topology evidence="16 17">Multi-pass membrane protein</topology>
    </subcellularLocation>
</comment>
<keyword evidence="7 16" id="KW-0949">S-adenosyl-L-methionine</keyword>
<feature type="transmembrane region" description="Helical" evidence="16 17">
    <location>
        <begin position="558"/>
        <end position="576"/>
    </location>
</feature>
<dbReference type="Proteomes" id="UP001152607">
    <property type="component" value="Unassembled WGS sequence"/>
</dbReference>
<keyword evidence="10 16" id="KW-1133">Transmembrane helix</keyword>
<keyword evidence="8 16" id="KW-0812">Transmembrane</keyword>
<comment type="caution">
    <text evidence="16 17">Lacks conserved residue(s) required for the propagation of feature annotation.</text>
</comment>
<keyword evidence="12 16" id="KW-0472">Membrane</keyword>
<evidence type="ECO:0000256" key="4">
    <source>
        <dbReference type="ARBA" id="ARBA00022516"/>
    </source>
</evidence>
<feature type="transmembrane region" description="Helical" evidence="16 17">
    <location>
        <begin position="392"/>
        <end position="412"/>
    </location>
</feature>
<evidence type="ECO:0000256" key="16">
    <source>
        <dbReference type="HAMAP-Rule" id="MF_03217"/>
    </source>
</evidence>
<evidence type="ECO:0000256" key="8">
    <source>
        <dbReference type="ARBA" id="ARBA00022692"/>
    </source>
</evidence>
<comment type="caution">
    <text evidence="19">The sequence shown here is derived from an EMBL/GenBank/DDBJ whole genome shotgun (WGS) entry which is preliminary data.</text>
</comment>
<feature type="transmembrane region" description="Helical" evidence="16 17">
    <location>
        <begin position="252"/>
        <end position="271"/>
    </location>
</feature>
<dbReference type="PANTHER" id="PTHR32138">
    <property type="entry name" value="PHOSPHATIDYLETHANOLAMINE N-METHYLTRANSFERASE"/>
    <property type="match status" value="1"/>
</dbReference>
<feature type="region of interest" description="Disordered" evidence="18">
    <location>
        <begin position="497"/>
        <end position="521"/>
    </location>
</feature>
<feature type="compositionally biased region" description="Polar residues" evidence="18">
    <location>
        <begin position="163"/>
        <end position="176"/>
    </location>
</feature>
<dbReference type="OrthoDB" id="4583at2759"/>
<evidence type="ECO:0000256" key="7">
    <source>
        <dbReference type="ARBA" id="ARBA00022691"/>
    </source>
</evidence>
<evidence type="ECO:0000256" key="13">
    <source>
        <dbReference type="ARBA" id="ARBA00023209"/>
    </source>
</evidence>
<evidence type="ECO:0000313" key="19">
    <source>
        <dbReference type="EMBL" id="CAI6342270.1"/>
    </source>
</evidence>
<dbReference type="EMBL" id="CAOQHR010000013">
    <property type="protein sequence ID" value="CAI6342270.1"/>
    <property type="molecule type" value="Genomic_DNA"/>
</dbReference>
<evidence type="ECO:0000256" key="5">
    <source>
        <dbReference type="ARBA" id="ARBA00022603"/>
    </source>
</evidence>
<keyword evidence="9 16" id="KW-0256">Endoplasmic reticulum</keyword>
<dbReference type="GO" id="GO:0004608">
    <property type="term" value="F:phosphatidylethanolamine N-methyltransferase activity"/>
    <property type="evidence" value="ECO:0007669"/>
    <property type="project" value="UniProtKB-UniRule"/>
</dbReference>
<dbReference type="AlphaFoldDB" id="A0A9W4UU65"/>